<dbReference type="KEGG" id="thal:A1OE_1333"/>
<protein>
    <submittedName>
        <fullName evidence="2">Helix-turn-helix family protein</fullName>
    </submittedName>
</protein>
<evidence type="ECO:0000313" key="3">
    <source>
        <dbReference type="Proteomes" id="UP000010077"/>
    </source>
</evidence>
<dbReference type="RefSeq" id="WP_015089004.1">
    <property type="nucleotide sequence ID" value="NC_019566.1"/>
</dbReference>
<dbReference type="GO" id="GO:0003677">
    <property type="term" value="F:DNA binding"/>
    <property type="evidence" value="ECO:0007669"/>
    <property type="project" value="InterPro"/>
</dbReference>
<dbReference type="SUPFAM" id="SSF47413">
    <property type="entry name" value="lambda repressor-like DNA-binding domains"/>
    <property type="match status" value="1"/>
</dbReference>
<dbReference type="InterPro" id="IPR001387">
    <property type="entry name" value="Cro/C1-type_HTH"/>
</dbReference>
<dbReference type="Proteomes" id="UP000010077">
    <property type="component" value="Chromosome"/>
</dbReference>
<gene>
    <name evidence="2" type="ORF">A1OE_1333</name>
</gene>
<dbReference type="EMBL" id="CP003539">
    <property type="protein sequence ID" value="AFX99506.1"/>
    <property type="molecule type" value="Genomic_DNA"/>
</dbReference>
<dbReference type="AlphaFoldDB" id="K7ZDG7"/>
<evidence type="ECO:0000313" key="2">
    <source>
        <dbReference type="EMBL" id="AFX99506.1"/>
    </source>
</evidence>
<dbReference type="OrthoDB" id="9797172at2"/>
<reference evidence="2 3" key="1">
    <citation type="journal article" date="2012" name="Proc. Natl. Acad. Sci. U.S.A.">
        <title>Genome streamlining and chemical defense in a coral reef symbiosis.</title>
        <authorList>
            <person name="Kwan J.C."/>
            <person name="Donia M.S."/>
            <person name="Han A.W."/>
            <person name="Hirose E."/>
            <person name="Haygood M.G."/>
            <person name="Schmidt E.W."/>
        </authorList>
    </citation>
    <scope>NUCLEOTIDE SEQUENCE [LARGE SCALE GENOMIC DNA]</scope>
    <source>
        <strain evidence="2 3">L2</strain>
    </source>
</reference>
<dbReference type="CDD" id="cd00093">
    <property type="entry name" value="HTH_XRE"/>
    <property type="match status" value="1"/>
</dbReference>
<dbReference type="PROSITE" id="PS50943">
    <property type="entry name" value="HTH_CROC1"/>
    <property type="match status" value="1"/>
</dbReference>
<feature type="domain" description="HTH cro/C1-type" evidence="1">
    <location>
        <begin position="31"/>
        <end position="85"/>
    </location>
</feature>
<dbReference type="Gene3D" id="1.10.260.40">
    <property type="entry name" value="lambda repressor-like DNA-binding domains"/>
    <property type="match status" value="1"/>
</dbReference>
<dbReference type="Pfam" id="PF01381">
    <property type="entry name" value="HTH_3"/>
    <property type="match status" value="1"/>
</dbReference>
<proteinExistence type="predicted"/>
<evidence type="ECO:0000259" key="1">
    <source>
        <dbReference type="PROSITE" id="PS50943"/>
    </source>
</evidence>
<dbReference type="SMART" id="SM00530">
    <property type="entry name" value="HTH_XRE"/>
    <property type="match status" value="1"/>
</dbReference>
<dbReference type="InterPro" id="IPR010982">
    <property type="entry name" value="Lambda_DNA-bd_dom_sf"/>
</dbReference>
<dbReference type="STRING" id="1193729.A1OE_1333"/>
<dbReference type="HOGENOM" id="CLU_066192_26_0_5"/>
<organism evidence="2 3">
    <name type="scientific">Candidatus Endolissoclinum faulkneri L2</name>
    <dbReference type="NCBI Taxonomy" id="1193729"/>
    <lineage>
        <taxon>Bacteria</taxon>
        <taxon>Pseudomonadati</taxon>
        <taxon>Pseudomonadota</taxon>
        <taxon>Alphaproteobacteria</taxon>
        <taxon>Rhodospirillales</taxon>
        <taxon>Rhodospirillaceae</taxon>
        <taxon>Candidatus Endolissoclinum</taxon>
    </lineage>
</organism>
<accession>K7ZDG7</accession>
<keyword evidence="3" id="KW-1185">Reference proteome</keyword>
<sequence length="157" mass="18219">MTKVESYKYYGDNNYQITNNNPIDIHVGRRVRLRRTLLGMSQEKLGEALNITFQQVQKYESGSSRISSSRLWDIAQILDIPVSFFFDDISDDTIAHSPHLMKTRLAYNKHEENTTDLMFRHETLELVSAYYSIKNSDLRKHISEMVKSVAVALLEES</sequence>
<name>K7ZDG7_9PROT</name>
<dbReference type="eggNOG" id="COG1396">
    <property type="taxonomic scope" value="Bacteria"/>
</dbReference>